<dbReference type="InterPro" id="IPR001929">
    <property type="entry name" value="Germin"/>
</dbReference>
<reference evidence="16 17" key="1">
    <citation type="submission" date="2024-01" db="EMBL/GenBank/DDBJ databases">
        <title>The genomes of 5 underutilized Papilionoideae crops provide insights into root nodulation and disease resistance.</title>
        <authorList>
            <person name="Yuan L."/>
        </authorList>
    </citation>
    <scope>NUCLEOTIDE SEQUENCE [LARGE SCALE GENOMIC DNA]</scope>
    <source>
        <strain evidence="16">LY-2023</strain>
        <tissue evidence="16">Leaf</tissue>
    </source>
</reference>
<feature type="binding site" evidence="12">
    <location>
        <position position="102"/>
    </location>
    <ligand>
        <name>Mn(2+)</name>
        <dbReference type="ChEBI" id="CHEBI:29035"/>
    </ligand>
</feature>
<name>A0AAN9JBW9_CLITE</name>
<evidence type="ECO:0000313" key="17">
    <source>
        <dbReference type="Proteomes" id="UP001359559"/>
    </source>
</evidence>
<organism evidence="16 17">
    <name type="scientific">Clitoria ternatea</name>
    <name type="common">Butterfly pea</name>
    <dbReference type="NCBI Taxonomy" id="43366"/>
    <lineage>
        <taxon>Eukaryota</taxon>
        <taxon>Viridiplantae</taxon>
        <taxon>Streptophyta</taxon>
        <taxon>Embryophyta</taxon>
        <taxon>Tracheophyta</taxon>
        <taxon>Spermatophyta</taxon>
        <taxon>Magnoliopsida</taxon>
        <taxon>eudicotyledons</taxon>
        <taxon>Gunneridae</taxon>
        <taxon>Pentapetalae</taxon>
        <taxon>rosids</taxon>
        <taxon>fabids</taxon>
        <taxon>Fabales</taxon>
        <taxon>Fabaceae</taxon>
        <taxon>Papilionoideae</taxon>
        <taxon>50 kb inversion clade</taxon>
        <taxon>NPAAA clade</taxon>
        <taxon>indigoferoid/millettioid clade</taxon>
        <taxon>Phaseoleae</taxon>
        <taxon>Clitoria</taxon>
    </lineage>
</organism>
<feature type="binding site" evidence="12">
    <location>
        <position position="109"/>
    </location>
    <ligand>
        <name>Mn(2+)</name>
        <dbReference type="ChEBI" id="CHEBI:29035"/>
    </ligand>
</feature>
<keyword evidence="4 14" id="KW-0964">Secreted</keyword>
<dbReference type="InterPro" id="IPR019780">
    <property type="entry name" value="Germin_Mn-BS"/>
</dbReference>
<dbReference type="Gene3D" id="2.60.120.10">
    <property type="entry name" value="Jelly Rolls"/>
    <property type="match status" value="1"/>
</dbReference>
<evidence type="ECO:0000256" key="8">
    <source>
        <dbReference type="ARBA" id="ARBA00023170"/>
    </source>
</evidence>
<comment type="subcellular location">
    <subcellularLocation>
        <location evidence="1 14">Secreted</location>
        <location evidence="1 14">Extracellular space</location>
        <location evidence="1 14">Apoplast</location>
    </subcellularLocation>
</comment>
<accession>A0AAN9JBW9</accession>
<evidence type="ECO:0000259" key="15">
    <source>
        <dbReference type="SMART" id="SM00835"/>
    </source>
</evidence>
<evidence type="ECO:0000313" key="16">
    <source>
        <dbReference type="EMBL" id="KAK7294444.1"/>
    </source>
</evidence>
<proteinExistence type="inferred from homology"/>
<evidence type="ECO:0000256" key="6">
    <source>
        <dbReference type="ARBA" id="ARBA00022729"/>
    </source>
</evidence>
<keyword evidence="3 14" id="KW-0052">Apoplast</keyword>
<keyword evidence="9" id="KW-0325">Glycoprotein</keyword>
<keyword evidence="6 14" id="KW-0732">Signal</keyword>
<dbReference type="CDD" id="cd02241">
    <property type="entry name" value="cupin_OxOx"/>
    <property type="match status" value="1"/>
</dbReference>
<feature type="domain" description="Cupin type-1" evidence="15">
    <location>
        <begin position="55"/>
        <end position="199"/>
    </location>
</feature>
<feature type="binding site" evidence="12">
    <location>
        <position position="104"/>
    </location>
    <ligand>
        <name>Mn(2+)</name>
        <dbReference type="ChEBI" id="CHEBI:29035"/>
    </ligand>
</feature>
<dbReference type="SMART" id="SM00835">
    <property type="entry name" value="Cupin_1"/>
    <property type="match status" value="1"/>
</dbReference>
<dbReference type="GO" id="GO:0048046">
    <property type="term" value="C:apoplast"/>
    <property type="evidence" value="ECO:0007669"/>
    <property type="project" value="UniProtKB-SubCell"/>
</dbReference>
<keyword evidence="8" id="KW-0675">Receptor</keyword>
<dbReference type="PANTHER" id="PTHR31238">
    <property type="entry name" value="GERMIN-LIKE PROTEIN SUBFAMILY 3 MEMBER 3"/>
    <property type="match status" value="1"/>
</dbReference>
<evidence type="ECO:0000256" key="11">
    <source>
        <dbReference type="PIRSR" id="PIRSR601929-1"/>
    </source>
</evidence>
<feature type="binding site" evidence="11">
    <location>
        <position position="109"/>
    </location>
    <ligand>
        <name>oxalate</name>
        <dbReference type="ChEBI" id="CHEBI:30623"/>
    </ligand>
</feature>
<comment type="caution">
    <text evidence="16">The sequence shown here is derived from an EMBL/GenBank/DDBJ whole genome shotgun (WGS) entry which is preliminary data.</text>
</comment>
<keyword evidence="10 11" id="KW-0464">Manganese</keyword>
<evidence type="ECO:0000256" key="12">
    <source>
        <dbReference type="PIRSR" id="PIRSR601929-2"/>
    </source>
</evidence>
<feature type="binding site" evidence="11">
    <location>
        <position position="104"/>
    </location>
    <ligand>
        <name>oxalate</name>
        <dbReference type="ChEBI" id="CHEBI:30623"/>
    </ligand>
</feature>
<evidence type="ECO:0000256" key="5">
    <source>
        <dbReference type="ARBA" id="ARBA00022723"/>
    </source>
</evidence>
<evidence type="ECO:0000256" key="10">
    <source>
        <dbReference type="ARBA" id="ARBA00023211"/>
    </source>
</evidence>
<sequence>MIHILFLLALVFSFSSTSHASNNDFCVADLKGPEGPSGYPCKPPNTLSADDFTFKNFTPGNTSNPFKISFILASVHNFPAVNGGDISAGRIDIEEGGSAPMHTHPGGSEVLMMVTGVITVGIITPSHVFVKELKPGHCFFIPQGVMHFLLNSGKGRATVFASYSSANPRLHVFDILAFGNNLPSSIVSQTTLINVPEVKRLKNIFGGTN</sequence>
<evidence type="ECO:0000256" key="4">
    <source>
        <dbReference type="ARBA" id="ARBA00022525"/>
    </source>
</evidence>
<dbReference type="AlphaFoldDB" id="A0AAN9JBW9"/>
<feature type="disulfide bond" evidence="13">
    <location>
        <begin position="26"/>
        <end position="41"/>
    </location>
</feature>
<evidence type="ECO:0000256" key="9">
    <source>
        <dbReference type="ARBA" id="ARBA00023180"/>
    </source>
</evidence>
<dbReference type="InterPro" id="IPR006045">
    <property type="entry name" value="Cupin_1"/>
</dbReference>
<dbReference type="EMBL" id="JAYKXN010000004">
    <property type="protein sequence ID" value="KAK7294444.1"/>
    <property type="molecule type" value="Genomic_DNA"/>
</dbReference>
<evidence type="ECO:0000256" key="3">
    <source>
        <dbReference type="ARBA" id="ARBA00022523"/>
    </source>
</evidence>
<feature type="binding site" evidence="12">
    <location>
        <position position="147"/>
    </location>
    <ligand>
        <name>Mn(2+)</name>
        <dbReference type="ChEBI" id="CHEBI:29035"/>
    </ligand>
</feature>
<dbReference type="Proteomes" id="UP001359559">
    <property type="component" value="Unassembled WGS sequence"/>
</dbReference>
<evidence type="ECO:0000256" key="13">
    <source>
        <dbReference type="PIRSR" id="PIRSR601929-3"/>
    </source>
</evidence>
<dbReference type="Pfam" id="PF00190">
    <property type="entry name" value="Cupin_1"/>
    <property type="match status" value="1"/>
</dbReference>
<evidence type="ECO:0000256" key="7">
    <source>
        <dbReference type="ARBA" id="ARBA00023157"/>
    </source>
</evidence>
<evidence type="ECO:0000256" key="2">
    <source>
        <dbReference type="ARBA" id="ARBA00007456"/>
    </source>
</evidence>
<dbReference type="PRINTS" id="PR00325">
    <property type="entry name" value="GERMIN"/>
</dbReference>
<dbReference type="FunFam" id="2.60.120.10:FF:000047">
    <property type="entry name" value="Auxin-binding protein ABP19a"/>
    <property type="match status" value="1"/>
</dbReference>
<keyword evidence="7 13" id="KW-1015">Disulfide bond</keyword>
<keyword evidence="5 11" id="KW-0479">Metal-binding</keyword>
<keyword evidence="17" id="KW-1185">Reference proteome</keyword>
<dbReference type="PROSITE" id="PS00725">
    <property type="entry name" value="GERMIN"/>
    <property type="match status" value="1"/>
</dbReference>
<feature type="chain" id="PRO_5042667252" description="Germin-like protein" evidence="14">
    <location>
        <begin position="21"/>
        <end position="209"/>
    </location>
</feature>
<feature type="signal peptide" evidence="14">
    <location>
        <begin position="1"/>
        <end position="20"/>
    </location>
</feature>
<comment type="similarity">
    <text evidence="2 14">Belongs to the germin family.</text>
</comment>
<evidence type="ECO:0000256" key="1">
    <source>
        <dbReference type="ARBA" id="ARBA00004271"/>
    </source>
</evidence>
<dbReference type="InterPro" id="IPR011051">
    <property type="entry name" value="RmlC_Cupin_sf"/>
</dbReference>
<dbReference type="GO" id="GO:0030145">
    <property type="term" value="F:manganese ion binding"/>
    <property type="evidence" value="ECO:0007669"/>
    <property type="project" value="UniProtKB-UniRule"/>
</dbReference>
<dbReference type="InterPro" id="IPR014710">
    <property type="entry name" value="RmlC-like_jellyroll"/>
</dbReference>
<evidence type="ECO:0000256" key="14">
    <source>
        <dbReference type="RuleBase" id="RU366015"/>
    </source>
</evidence>
<gene>
    <name evidence="16" type="ORF">RJT34_17333</name>
</gene>
<dbReference type="SUPFAM" id="SSF51182">
    <property type="entry name" value="RmlC-like cupins"/>
    <property type="match status" value="1"/>
</dbReference>
<protein>
    <recommendedName>
        <fullName evidence="14">Germin-like protein</fullName>
    </recommendedName>
</protein>